<gene>
    <name evidence="3" type="ORF">FA15DRAFT_631573</name>
</gene>
<keyword evidence="1" id="KW-0732">Signal</keyword>
<reference evidence="3 4" key="1">
    <citation type="journal article" date="2019" name="Nat. Ecol. Evol.">
        <title>Megaphylogeny resolves global patterns of mushroom evolution.</title>
        <authorList>
            <person name="Varga T."/>
            <person name="Krizsan K."/>
            <person name="Foldi C."/>
            <person name="Dima B."/>
            <person name="Sanchez-Garcia M."/>
            <person name="Sanchez-Ramirez S."/>
            <person name="Szollosi G.J."/>
            <person name="Szarkandi J.G."/>
            <person name="Papp V."/>
            <person name="Albert L."/>
            <person name="Andreopoulos W."/>
            <person name="Angelini C."/>
            <person name="Antonin V."/>
            <person name="Barry K.W."/>
            <person name="Bougher N.L."/>
            <person name="Buchanan P."/>
            <person name="Buyck B."/>
            <person name="Bense V."/>
            <person name="Catcheside P."/>
            <person name="Chovatia M."/>
            <person name="Cooper J."/>
            <person name="Damon W."/>
            <person name="Desjardin D."/>
            <person name="Finy P."/>
            <person name="Geml J."/>
            <person name="Haridas S."/>
            <person name="Hughes K."/>
            <person name="Justo A."/>
            <person name="Karasinski D."/>
            <person name="Kautmanova I."/>
            <person name="Kiss B."/>
            <person name="Kocsube S."/>
            <person name="Kotiranta H."/>
            <person name="LaButti K.M."/>
            <person name="Lechner B.E."/>
            <person name="Liimatainen K."/>
            <person name="Lipzen A."/>
            <person name="Lukacs Z."/>
            <person name="Mihaltcheva S."/>
            <person name="Morgado L.N."/>
            <person name="Niskanen T."/>
            <person name="Noordeloos M.E."/>
            <person name="Ohm R.A."/>
            <person name="Ortiz-Santana B."/>
            <person name="Ovrebo C."/>
            <person name="Racz N."/>
            <person name="Riley R."/>
            <person name="Savchenko A."/>
            <person name="Shiryaev A."/>
            <person name="Soop K."/>
            <person name="Spirin V."/>
            <person name="Szebenyi C."/>
            <person name="Tomsovsky M."/>
            <person name="Tulloss R.E."/>
            <person name="Uehling J."/>
            <person name="Grigoriev I.V."/>
            <person name="Vagvolgyi C."/>
            <person name="Papp T."/>
            <person name="Martin F.M."/>
            <person name="Miettinen O."/>
            <person name="Hibbett D.S."/>
            <person name="Nagy L.G."/>
        </authorList>
    </citation>
    <scope>NUCLEOTIDE SEQUENCE [LARGE SCALE GENOMIC DNA]</scope>
    <source>
        <strain evidence="3 4">CBS 121175</strain>
    </source>
</reference>
<evidence type="ECO:0000313" key="4">
    <source>
        <dbReference type="Proteomes" id="UP000307440"/>
    </source>
</evidence>
<accession>A0A5C3LA82</accession>
<feature type="domain" description="GH16" evidence="2">
    <location>
        <begin position="41"/>
        <end position="320"/>
    </location>
</feature>
<name>A0A5C3LA82_COPMA</name>
<dbReference type="EMBL" id="ML210148">
    <property type="protein sequence ID" value="TFK29680.1"/>
    <property type="molecule type" value="Genomic_DNA"/>
</dbReference>
<dbReference type="PROSITE" id="PS51762">
    <property type="entry name" value="GH16_2"/>
    <property type="match status" value="1"/>
</dbReference>
<dbReference type="SUPFAM" id="SSF49899">
    <property type="entry name" value="Concanavalin A-like lectins/glucanases"/>
    <property type="match status" value="1"/>
</dbReference>
<dbReference type="GO" id="GO:0009251">
    <property type="term" value="P:glucan catabolic process"/>
    <property type="evidence" value="ECO:0007669"/>
    <property type="project" value="TreeGrafter"/>
</dbReference>
<dbReference type="InterPro" id="IPR050546">
    <property type="entry name" value="Glycosyl_Hydrlase_16"/>
</dbReference>
<organism evidence="3 4">
    <name type="scientific">Coprinopsis marcescibilis</name>
    <name type="common">Agaric fungus</name>
    <name type="synonym">Psathyrella marcescibilis</name>
    <dbReference type="NCBI Taxonomy" id="230819"/>
    <lineage>
        <taxon>Eukaryota</taxon>
        <taxon>Fungi</taxon>
        <taxon>Dikarya</taxon>
        <taxon>Basidiomycota</taxon>
        <taxon>Agaricomycotina</taxon>
        <taxon>Agaricomycetes</taxon>
        <taxon>Agaricomycetidae</taxon>
        <taxon>Agaricales</taxon>
        <taxon>Agaricineae</taxon>
        <taxon>Psathyrellaceae</taxon>
        <taxon>Coprinopsis</taxon>
    </lineage>
</organism>
<feature type="chain" id="PRO_5022800929" evidence="1">
    <location>
        <begin position="23"/>
        <end position="352"/>
    </location>
</feature>
<dbReference type="OrthoDB" id="192832at2759"/>
<protein>
    <submittedName>
        <fullName evidence="3">Glycoside hydrolase family 16 protein</fullName>
    </submittedName>
</protein>
<dbReference type="InterPro" id="IPR000757">
    <property type="entry name" value="Beta-glucanase-like"/>
</dbReference>
<dbReference type="Gene3D" id="2.60.120.200">
    <property type="match status" value="1"/>
</dbReference>
<dbReference type="AlphaFoldDB" id="A0A5C3LA82"/>
<dbReference type="Proteomes" id="UP000307440">
    <property type="component" value="Unassembled WGS sequence"/>
</dbReference>
<dbReference type="GO" id="GO:0004553">
    <property type="term" value="F:hydrolase activity, hydrolyzing O-glycosyl compounds"/>
    <property type="evidence" value="ECO:0007669"/>
    <property type="project" value="InterPro"/>
</dbReference>
<sequence>MTIVDLIVIATILVSHLPAVVGTPGQSDGAYTEPFKRQLPTIRPGSPQSPWNTCEKSGGPYKLQDYYRGESFLNDWEFFSWADPTNGNVNYQTRANAIAKNLAYVKQDGTTVLAVDDFSNVPVGGRRDSVRINTKKRYNEGLFIADFWKMPYGCSLWPAYWSVGPNWPNGGEIDVLEGANLQKTNQYTLHTGPMCTASLGNVKVDARLIHTQCASYWWDNRGCGFSDSDERSYGKGFNDVGGGVFAHLWNRDGIKMWHFARSEIPADLKEERPNPATWVTPVAFWSSRTCDMGKNFYEHTLVIDTTICGDWAGATYSSSGCPGTCAEAVANKQNFKGAKWEINYIAVYQRNE</sequence>
<dbReference type="Pfam" id="PF26113">
    <property type="entry name" value="GH16_XgeA"/>
    <property type="match status" value="1"/>
</dbReference>
<dbReference type="InterPro" id="IPR013320">
    <property type="entry name" value="ConA-like_dom_sf"/>
</dbReference>
<dbReference type="PANTHER" id="PTHR10963:SF24">
    <property type="entry name" value="GLYCOSIDASE C21B10.07-RELATED"/>
    <property type="match status" value="1"/>
</dbReference>
<evidence type="ECO:0000256" key="1">
    <source>
        <dbReference type="SAM" id="SignalP"/>
    </source>
</evidence>
<proteinExistence type="predicted"/>
<feature type="signal peptide" evidence="1">
    <location>
        <begin position="1"/>
        <end position="22"/>
    </location>
</feature>
<dbReference type="CDD" id="cd02181">
    <property type="entry name" value="GH16_fungal_Lam16A_glucanase"/>
    <property type="match status" value="1"/>
</dbReference>
<dbReference type="STRING" id="230819.A0A5C3LA82"/>
<keyword evidence="4" id="KW-1185">Reference proteome</keyword>
<dbReference type="PANTHER" id="PTHR10963">
    <property type="entry name" value="GLYCOSYL HYDROLASE-RELATED"/>
    <property type="match status" value="1"/>
</dbReference>
<evidence type="ECO:0000259" key="2">
    <source>
        <dbReference type="PROSITE" id="PS51762"/>
    </source>
</evidence>
<keyword evidence="3" id="KW-0378">Hydrolase</keyword>
<evidence type="ECO:0000313" key="3">
    <source>
        <dbReference type="EMBL" id="TFK29680.1"/>
    </source>
</evidence>